<dbReference type="RefSeq" id="WP_206573668.1">
    <property type="nucleotide sequence ID" value="NZ_JAFKCV010000004.1"/>
</dbReference>
<dbReference type="PRINTS" id="PR00081">
    <property type="entry name" value="GDHRDH"/>
</dbReference>
<evidence type="ECO:0000313" key="3">
    <source>
        <dbReference type="EMBL" id="MBN7825565.1"/>
    </source>
</evidence>
<dbReference type="PRINTS" id="PR00080">
    <property type="entry name" value="SDRFAMILY"/>
</dbReference>
<dbReference type="AlphaFoldDB" id="A0A939DNV7"/>
<organism evidence="3 4">
    <name type="scientific">Bowmanella dokdonensis</name>
    <dbReference type="NCBI Taxonomy" id="751969"/>
    <lineage>
        <taxon>Bacteria</taxon>
        <taxon>Pseudomonadati</taxon>
        <taxon>Pseudomonadota</taxon>
        <taxon>Gammaproteobacteria</taxon>
        <taxon>Alteromonadales</taxon>
        <taxon>Alteromonadaceae</taxon>
        <taxon>Bowmanella</taxon>
    </lineage>
</organism>
<accession>A0A939DNV7</accession>
<dbReference type="Gene3D" id="3.40.50.720">
    <property type="entry name" value="NAD(P)-binding Rossmann-like Domain"/>
    <property type="match status" value="1"/>
</dbReference>
<dbReference type="Pfam" id="PF13561">
    <property type="entry name" value="adh_short_C2"/>
    <property type="match status" value="1"/>
</dbReference>
<name>A0A939DNV7_9ALTE</name>
<sequence>MPPQTTAVCVVSGGSAGIGLACVEKFIAAGFRTYNLDIQAGPAGEFIPCDMQDVAQIQAALAKIEQDSGRLDCLVCNAGIHYSASIEDTSEAMLDKVLDINVKGAFRLIRHGLPLMKAQGEGRIILLSSDQALVGKRNSFAYNLSKAALASMARTTALDYARYGIRVNAVCPGTVETPLYHQAIEQYCLRSGADKAQVHAEEAAAQPVGRLGRPQEVAELVYFLGSGKADFITGSLQVIDGGFTAQ</sequence>
<dbReference type="InterPro" id="IPR002347">
    <property type="entry name" value="SDR_fam"/>
</dbReference>
<dbReference type="GO" id="GO:0016491">
    <property type="term" value="F:oxidoreductase activity"/>
    <property type="evidence" value="ECO:0007669"/>
    <property type="project" value="UniProtKB-KW"/>
</dbReference>
<protein>
    <submittedName>
        <fullName evidence="3">SDR family oxidoreductase</fullName>
    </submittedName>
</protein>
<comment type="similarity">
    <text evidence="1">Belongs to the short-chain dehydrogenases/reductases (SDR) family.</text>
</comment>
<evidence type="ECO:0000256" key="2">
    <source>
        <dbReference type="ARBA" id="ARBA00023002"/>
    </source>
</evidence>
<comment type="caution">
    <text evidence="3">The sequence shown here is derived from an EMBL/GenBank/DDBJ whole genome shotgun (WGS) entry which is preliminary data.</text>
</comment>
<gene>
    <name evidence="3" type="ORF">J0A66_10055</name>
</gene>
<keyword evidence="4" id="KW-1185">Reference proteome</keyword>
<dbReference type="EMBL" id="JAFKCV010000004">
    <property type="protein sequence ID" value="MBN7825565.1"/>
    <property type="molecule type" value="Genomic_DNA"/>
</dbReference>
<reference evidence="3" key="1">
    <citation type="submission" date="2021-03" db="EMBL/GenBank/DDBJ databases">
        <title>novel species isolated from a fishpond in China.</title>
        <authorList>
            <person name="Lu H."/>
            <person name="Cai Z."/>
        </authorList>
    </citation>
    <scope>NUCLEOTIDE SEQUENCE</scope>
    <source>
        <strain evidence="3">JCM 30855</strain>
    </source>
</reference>
<dbReference type="PANTHER" id="PTHR43477">
    <property type="entry name" value="DIHYDROANTICAPSIN 7-DEHYDROGENASE"/>
    <property type="match status" value="1"/>
</dbReference>
<evidence type="ECO:0000256" key="1">
    <source>
        <dbReference type="ARBA" id="ARBA00006484"/>
    </source>
</evidence>
<dbReference type="InterPro" id="IPR036291">
    <property type="entry name" value="NAD(P)-bd_dom_sf"/>
</dbReference>
<evidence type="ECO:0000313" key="4">
    <source>
        <dbReference type="Proteomes" id="UP000664654"/>
    </source>
</evidence>
<dbReference type="SUPFAM" id="SSF51735">
    <property type="entry name" value="NAD(P)-binding Rossmann-fold domains"/>
    <property type="match status" value="1"/>
</dbReference>
<dbReference type="Proteomes" id="UP000664654">
    <property type="component" value="Unassembled WGS sequence"/>
</dbReference>
<proteinExistence type="inferred from homology"/>
<dbReference type="InterPro" id="IPR051122">
    <property type="entry name" value="SDR_DHRS6-like"/>
</dbReference>
<dbReference type="CDD" id="cd05233">
    <property type="entry name" value="SDR_c"/>
    <property type="match status" value="1"/>
</dbReference>
<keyword evidence="2" id="KW-0560">Oxidoreductase</keyword>
<dbReference type="PANTHER" id="PTHR43477:SF1">
    <property type="entry name" value="DIHYDROANTICAPSIN 7-DEHYDROGENASE"/>
    <property type="match status" value="1"/>
</dbReference>
<dbReference type="FunFam" id="3.40.50.720:FF:000084">
    <property type="entry name" value="Short-chain dehydrogenase reductase"/>
    <property type="match status" value="1"/>
</dbReference>